<dbReference type="AlphaFoldDB" id="A0A642V723"/>
<evidence type="ECO:0000313" key="8">
    <source>
        <dbReference type="Proteomes" id="UP000761534"/>
    </source>
</evidence>
<dbReference type="EMBL" id="SWFS01000157">
    <property type="protein sequence ID" value="KAA8915557.1"/>
    <property type="molecule type" value="Genomic_DNA"/>
</dbReference>
<dbReference type="Proteomes" id="UP000761534">
    <property type="component" value="Unassembled WGS sequence"/>
</dbReference>
<proteinExistence type="inferred from homology"/>
<dbReference type="GO" id="GO:0030904">
    <property type="term" value="C:retromer complex"/>
    <property type="evidence" value="ECO:0007669"/>
    <property type="project" value="InterPro"/>
</dbReference>
<dbReference type="PANTHER" id="PTHR11124">
    <property type="entry name" value="VACUOLAR SORTING PROTEIN VPS29"/>
    <property type="match status" value="1"/>
</dbReference>
<feature type="domain" description="Calcineurin-like phosphoesterase" evidence="6">
    <location>
        <begin position="50"/>
        <end position="159"/>
    </location>
</feature>
<accession>A0A642V723</accession>
<evidence type="ECO:0000256" key="5">
    <source>
        <dbReference type="RuleBase" id="RU362040"/>
    </source>
</evidence>
<comment type="caution">
    <text evidence="7">The sequence shown here is derived from an EMBL/GenBank/DDBJ whole genome shotgun (WGS) entry which is preliminary data.</text>
</comment>
<dbReference type="VEuPathDB" id="FungiDB:TRICI_002296"/>
<sequence length="218" mass="23751">MPPEANSSSVVLLRRKVVNPYLGEADPGGLAACPQKTSGVVVSALNRSPGKVQQVLCLGNVTDKMTLEYLRNLSNDYQAVKGEFDSSSTLPLNKVVTQGQLKIGIVAGHTVVPNNDPDALLIIARQLDVDILLWGGSHRVEAYQVEGKFFINPGSATGAFYTGWEEDVEEAQSEEDLQDPIPSFCLLDVQGAVCTVYIYSYIDGEVKVDKMVYRKELN</sequence>
<dbReference type="Pfam" id="PF12850">
    <property type="entry name" value="Metallophos_2"/>
    <property type="match status" value="1"/>
</dbReference>
<dbReference type="CDD" id="cd07394">
    <property type="entry name" value="MPP_Vps29"/>
    <property type="match status" value="1"/>
</dbReference>
<dbReference type="InterPro" id="IPR028661">
    <property type="entry name" value="Vps29"/>
</dbReference>
<dbReference type="SUPFAM" id="SSF56300">
    <property type="entry name" value="Metallo-dependent phosphatases"/>
    <property type="match status" value="1"/>
</dbReference>
<reference evidence="7" key="1">
    <citation type="journal article" date="2019" name="G3 (Bethesda)">
        <title>Genome Assemblies of Two Rare Opportunistic Yeast Pathogens: Diutina rugosa (syn. Candida rugosa) and Trichomonascus ciferrii (syn. Candida ciferrii).</title>
        <authorList>
            <person name="Mixao V."/>
            <person name="Saus E."/>
            <person name="Hansen A.P."/>
            <person name="Lass-Florl C."/>
            <person name="Gabaldon T."/>
        </authorList>
    </citation>
    <scope>NUCLEOTIDE SEQUENCE</scope>
    <source>
        <strain evidence="7">CBS 4856</strain>
    </source>
</reference>
<dbReference type="Gene3D" id="3.60.21.10">
    <property type="match status" value="1"/>
</dbReference>
<dbReference type="OrthoDB" id="10258130at2759"/>
<dbReference type="InterPro" id="IPR000979">
    <property type="entry name" value="Phosphodiesterase_MJ0936/Vps29"/>
</dbReference>
<evidence type="ECO:0000256" key="3">
    <source>
        <dbReference type="ARBA" id="ARBA00022448"/>
    </source>
</evidence>
<dbReference type="InterPro" id="IPR024654">
    <property type="entry name" value="Calcineurin-like_PHP_lpxH"/>
</dbReference>
<dbReference type="GO" id="GO:0015031">
    <property type="term" value="P:protein transport"/>
    <property type="evidence" value="ECO:0007669"/>
    <property type="project" value="UniProtKB-KW"/>
</dbReference>
<evidence type="ECO:0000256" key="4">
    <source>
        <dbReference type="ARBA" id="ARBA00022927"/>
    </source>
</evidence>
<keyword evidence="3" id="KW-0813">Transport</keyword>
<comment type="similarity">
    <text evidence="1 5">Belongs to the VPS29 family.</text>
</comment>
<dbReference type="GO" id="GO:0042147">
    <property type="term" value="P:retrograde transport, endosome to Golgi"/>
    <property type="evidence" value="ECO:0007669"/>
    <property type="project" value="InterPro"/>
</dbReference>
<organism evidence="7 8">
    <name type="scientific">Trichomonascus ciferrii</name>
    <dbReference type="NCBI Taxonomy" id="44093"/>
    <lineage>
        <taxon>Eukaryota</taxon>
        <taxon>Fungi</taxon>
        <taxon>Dikarya</taxon>
        <taxon>Ascomycota</taxon>
        <taxon>Saccharomycotina</taxon>
        <taxon>Dipodascomycetes</taxon>
        <taxon>Dipodascales</taxon>
        <taxon>Trichomonascaceae</taxon>
        <taxon>Trichomonascus</taxon>
        <taxon>Trichomonascus ciferrii complex</taxon>
    </lineage>
</organism>
<evidence type="ECO:0000259" key="6">
    <source>
        <dbReference type="Pfam" id="PF12850"/>
    </source>
</evidence>
<dbReference type="GO" id="GO:0005829">
    <property type="term" value="C:cytosol"/>
    <property type="evidence" value="ECO:0007669"/>
    <property type="project" value="GOC"/>
</dbReference>
<gene>
    <name evidence="7" type="ORF">TRICI_002296</name>
</gene>
<protein>
    <recommendedName>
        <fullName evidence="2 5">Vacuolar protein sorting-associated protein 29</fullName>
    </recommendedName>
</protein>
<dbReference type="InterPro" id="IPR029052">
    <property type="entry name" value="Metallo-depent_PP-like"/>
</dbReference>
<keyword evidence="8" id="KW-1185">Reference proteome</keyword>
<dbReference type="NCBIfam" id="TIGR00040">
    <property type="entry name" value="yfcE"/>
    <property type="match status" value="1"/>
</dbReference>
<evidence type="ECO:0000256" key="2">
    <source>
        <dbReference type="ARBA" id="ARBA00017767"/>
    </source>
</evidence>
<evidence type="ECO:0000313" key="7">
    <source>
        <dbReference type="EMBL" id="KAA8915557.1"/>
    </source>
</evidence>
<name>A0A642V723_9ASCO</name>
<keyword evidence="4" id="KW-0653">Protein transport</keyword>
<evidence type="ECO:0000256" key="1">
    <source>
        <dbReference type="ARBA" id="ARBA00005945"/>
    </source>
</evidence>